<keyword evidence="1" id="KW-0472">Membrane</keyword>
<feature type="domain" description="Mce/MlaD" evidence="2">
    <location>
        <begin position="39"/>
        <end position="107"/>
    </location>
</feature>
<protein>
    <submittedName>
        <fullName evidence="3">MCE family protein</fullName>
    </submittedName>
</protein>
<gene>
    <name evidence="3" type="ORF">C7Y71_010675</name>
</gene>
<dbReference type="Proteomes" id="UP000249375">
    <property type="component" value="Chromosome"/>
</dbReference>
<evidence type="ECO:0000259" key="2">
    <source>
        <dbReference type="Pfam" id="PF02470"/>
    </source>
</evidence>
<reference evidence="3 4" key="1">
    <citation type="submission" date="2018-11" db="EMBL/GenBank/DDBJ databases">
        <authorList>
            <person name="Na S.W."/>
            <person name="Baik M."/>
        </authorList>
    </citation>
    <scope>NUCLEOTIDE SEQUENCE [LARGE SCALE GENOMIC DNA]</scope>
    <source>
        <strain evidence="3 4">E39</strain>
    </source>
</reference>
<evidence type="ECO:0000256" key="1">
    <source>
        <dbReference type="SAM" id="Phobius"/>
    </source>
</evidence>
<sequence length="351" mass="37931">MKFFTKEVKIAITAIVAVVLLFFTINFLKGRNVFKTRNIYYVEFANTAGIVETNVVYANGYPVGSVVSLNFDYKNMNRVIVGIDLNENMKIPKGSRAELETSLMGGVTMNLILGPNPTDLLAQGDTIKGGLHLGLMDKGEELVPDVARLLPKLDSILANINALSANPALSQTLENAGNASANLNKSTILLNQMLQGEIGNLAQSLKASGANVQAFTDNLAKINVNSSVQDVNRMLSDLNVVSADLKNISSNVSGFTGDLGELSKNLQHLLTNVNTLSSSLDNTINDLNRQLNSKDNTAGMLLNDRQLYDNLNATASSLNATAKSADSLLTDLKAHPKRYVHFSVFGRKDKK</sequence>
<evidence type="ECO:0000313" key="3">
    <source>
        <dbReference type="EMBL" id="QFQ13437.1"/>
    </source>
</evidence>
<dbReference type="AlphaFoldDB" id="A0A5P8E965"/>
<name>A0A5P8E965_9BACT</name>
<dbReference type="OrthoDB" id="9769132at2"/>
<feature type="transmembrane region" description="Helical" evidence="1">
    <location>
        <begin position="7"/>
        <end position="28"/>
    </location>
</feature>
<dbReference type="PANTHER" id="PTHR33371">
    <property type="entry name" value="INTERMEMBRANE PHOSPHOLIPID TRANSPORT SYSTEM BINDING PROTEIN MLAD-RELATED"/>
    <property type="match status" value="1"/>
</dbReference>
<keyword evidence="4" id="KW-1185">Reference proteome</keyword>
<dbReference type="KEGG" id="alq:C7Y71_010675"/>
<organism evidence="3 4">
    <name type="scientific">Pseudoprevotella muciniphila</name>
    <dbReference type="NCBI Taxonomy" id="2133944"/>
    <lineage>
        <taxon>Bacteria</taxon>
        <taxon>Pseudomonadati</taxon>
        <taxon>Bacteroidota</taxon>
        <taxon>Bacteroidia</taxon>
        <taxon>Bacteroidales</taxon>
        <taxon>Prevotellaceae</taxon>
        <taxon>Pseudoprevotella</taxon>
    </lineage>
</organism>
<accession>A0A5P8E965</accession>
<keyword evidence="1" id="KW-0812">Transmembrane</keyword>
<keyword evidence="1" id="KW-1133">Transmembrane helix</keyword>
<dbReference type="EMBL" id="CP033459">
    <property type="protein sequence ID" value="QFQ13437.1"/>
    <property type="molecule type" value="Genomic_DNA"/>
</dbReference>
<dbReference type="Gene3D" id="1.20.1480.30">
    <property type="entry name" value="Designed four-helix bundle protein"/>
    <property type="match status" value="1"/>
</dbReference>
<dbReference type="PANTHER" id="PTHR33371:SF4">
    <property type="entry name" value="INTERMEMBRANE PHOSPHOLIPID TRANSPORT SYSTEM BINDING PROTEIN MLAD"/>
    <property type="match status" value="1"/>
</dbReference>
<dbReference type="Pfam" id="PF02470">
    <property type="entry name" value="MlaD"/>
    <property type="match status" value="1"/>
</dbReference>
<dbReference type="InterPro" id="IPR003399">
    <property type="entry name" value="Mce/MlaD"/>
</dbReference>
<dbReference type="InterPro" id="IPR052336">
    <property type="entry name" value="MlaD_Phospholipid_Transporter"/>
</dbReference>
<dbReference type="RefSeq" id="WP_111897666.1">
    <property type="nucleotide sequence ID" value="NZ_CP033459.1"/>
</dbReference>
<proteinExistence type="predicted"/>
<evidence type="ECO:0000313" key="4">
    <source>
        <dbReference type="Proteomes" id="UP000249375"/>
    </source>
</evidence>